<dbReference type="NCBIfam" id="TIGR04057">
    <property type="entry name" value="SusC_RagA_signa"/>
    <property type="match status" value="1"/>
</dbReference>
<dbReference type="InterPro" id="IPR008969">
    <property type="entry name" value="CarboxyPept-like_regulatory"/>
</dbReference>
<evidence type="ECO:0000256" key="2">
    <source>
        <dbReference type="ARBA" id="ARBA00022448"/>
    </source>
</evidence>
<dbReference type="InterPro" id="IPR011662">
    <property type="entry name" value="Secretin/TonB_short_N"/>
</dbReference>
<dbReference type="NCBIfam" id="TIGR04056">
    <property type="entry name" value="OMP_RagA_SusC"/>
    <property type="match status" value="1"/>
</dbReference>
<comment type="subcellular location">
    <subcellularLocation>
        <location evidence="1 10">Cell outer membrane</location>
        <topology evidence="1 10">Multi-pass membrane protein</topology>
    </subcellularLocation>
</comment>
<dbReference type="SUPFAM" id="SSF56935">
    <property type="entry name" value="Porins"/>
    <property type="match status" value="1"/>
</dbReference>
<gene>
    <name evidence="13" type="ORF">ACFS6H_05945</name>
</gene>
<evidence type="ECO:0000256" key="4">
    <source>
        <dbReference type="ARBA" id="ARBA00022496"/>
    </source>
</evidence>
<dbReference type="InterPro" id="IPR039426">
    <property type="entry name" value="TonB-dep_rcpt-like"/>
</dbReference>
<keyword evidence="14" id="KW-1185">Reference proteome</keyword>
<sequence>MSDYKFLYQGEDDLKKIKKSIHVTDATVENVMGTLLQNTGYEYKLLENNLIVLYRTEVADIIIQGKITNEKGESLSGATVTVKGTKTTTTADSEGNFSIKLQENEARIIISYIGYENYESHVSGNTTLNIVLKESIKEGDDVVVVGYGTQKKAKLTGAIASVSGETITQRPAPTLQNLLQGRIVGLDIVQPTGEPGRDAGSFRIRGIGSYGASTSPLVLVDGVIGSLSNLSPQDIEDVTVLKDAASAAIYGARSANGVILVTTKKGRTGKNTIEYTASLSSSEATRRPELITDAPTYMQMYNTANARLGRAPQYTQAQIDLYKNNPNSDQYPSFDWIGYALGKASMQNHGLRFSGGVAKTTYNISLNYLNQDGIMKNYSHKRYNALLDFATQAHERVRVGVNINFSYQDIKAPWQTNDGLLLLAYAAAPTFKPFLPDGRIAHSDFSTNNSGNRTIEEVYNTGGQFTKNYNVNAQGFVEVDIIKGLKWYTKAAVTFFNQDYKNRQYRISSYAYQPETNGTNTITGNGNSDFVGLQQSSARNITKTLYSTLSYTKTFNTVHNISALAGYEQQDNVSNNLGGQRFNFPNNTIMELNGSTSVNQNTSGSSSAWALQSLFGRVGYDYKGKYILEGNIRYDGTSRVDPRFRWGTFGGGAAAWRVSEEGFIKNNLSWISNLKLRASYGVLGNQEIGNYPFQDVLALTTYPFTTISPGAVLTALRVKDLKWEKTAITDYGVDIDLFKGLFGATIDWYKKNTTDILAQRTDLPASVGLSAPIVNAGAVQNTGIEIELRHQNNIGELTYGANIMYHAYKNKITKVLAQTVGTFEVGQPMNNFFMYEWVGIFQNQEEINKWAKQPGSGTLRPGDLKIRDLDGNGTVGPEDRIRYNGNPKFNYSFGLNAGWKGLTVSAFFQGVEGQNVRVADWGYEPFAQGSAPPKKFLDAWSPANPSNTVPALYIWNSYAGVNGYNSTYFLQDASYLRLKNLYLSYSVPQGIVRKIKSQGITVFASADNLATWTKYEGNDPERAGSGRFAQFPQLKTISGGINIKF</sequence>
<dbReference type="EMBL" id="JBHUOZ010000001">
    <property type="protein sequence ID" value="MFD2919249.1"/>
    <property type="molecule type" value="Genomic_DNA"/>
</dbReference>
<keyword evidence="3 10" id="KW-1134">Transmembrane beta strand</keyword>
<dbReference type="InterPro" id="IPR012910">
    <property type="entry name" value="Plug_dom"/>
</dbReference>
<dbReference type="InterPro" id="IPR036942">
    <property type="entry name" value="Beta-barrel_TonB_sf"/>
</dbReference>
<evidence type="ECO:0000313" key="14">
    <source>
        <dbReference type="Proteomes" id="UP001597511"/>
    </source>
</evidence>
<keyword evidence="8 10" id="KW-0472">Membrane</keyword>
<evidence type="ECO:0000256" key="6">
    <source>
        <dbReference type="ARBA" id="ARBA00023004"/>
    </source>
</evidence>
<dbReference type="Gene3D" id="2.170.130.10">
    <property type="entry name" value="TonB-dependent receptor, plug domain"/>
    <property type="match status" value="1"/>
</dbReference>
<evidence type="ECO:0000256" key="1">
    <source>
        <dbReference type="ARBA" id="ARBA00004571"/>
    </source>
</evidence>
<dbReference type="InterPro" id="IPR000531">
    <property type="entry name" value="Beta-barrel_TonB"/>
</dbReference>
<keyword evidence="7 11" id="KW-0798">TonB box</keyword>
<keyword evidence="6" id="KW-0408">Iron</keyword>
<dbReference type="Gene3D" id="2.40.170.20">
    <property type="entry name" value="TonB-dependent receptor, beta-barrel domain"/>
    <property type="match status" value="1"/>
</dbReference>
<dbReference type="Gene3D" id="2.60.40.1120">
    <property type="entry name" value="Carboxypeptidase-like, regulatory domain"/>
    <property type="match status" value="1"/>
</dbReference>
<dbReference type="Pfam" id="PF13715">
    <property type="entry name" value="CarbopepD_reg_2"/>
    <property type="match status" value="1"/>
</dbReference>
<evidence type="ECO:0000259" key="12">
    <source>
        <dbReference type="SMART" id="SM00965"/>
    </source>
</evidence>
<proteinExistence type="inferred from homology"/>
<feature type="domain" description="Secretin/TonB short N-terminal" evidence="12">
    <location>
        <begin position="4"/>
        <end position="56"/>
    </location>
</feature>
<evidence type="ECO:0000256" key="11">
    <source>
        <dbReference type="RuleBase" id="RU003357"/>
    </source>
</evidence>
<keyword evidence="5 10" id="KW-0812">Transmembrane</keyword>
<dbReference type="Pfam" id="PF00593">
    <property type="entry name" value="TonB_dep_Rec_b-barrel"/>
    <property type="match status" value="1"/>
</dbReference>
<reference evidence="14" key="1">
    <citation type="journal article" date="2019" name="Int. J. Syst. Evol. Microbiol.">
        <title>The Global Catalogue of Microorganisms (GCM) 10K type strain sequencing project: providing services to taxonomists for standard genome sequencing and annotation.</title>
        <authorList>
            <consortium name="The Broad Institute Genomics Platform"/>
            <consortium name="The Broad Institute Genome Sequencing Center for Infectious Disease"/>
            <person name="Wu L."/>
            <person name="Ma J."/>
        </authorList>
    </citation>
    <scope>NUCLEOTIDE SEQUENCE [LARGE SCALE GENOMIC DNA]</scope>
    <source>
        <strain evidence="14">KCTC 23299</strain>
    </source>
</reference>
<dbReference type="Pfam" id="PF07715">
    <property type="entry name" value="Plug"/>
    <property type="match status" value="1"/>
</dbReference>
<dbReference type="PROSITE" id="PS52016">
    <property type="entry name" value="TONB_DEPENDENT_REC_3"/>
    <property type="match status" value="1"/>
</dbReference>
<evidence type="ECO:0000256" key="9">
    <source>
        <dbReference type="ARBA" id="ARBA00023237"/>
    </source>
</evidence>
<comment type="similarity">
    <text evidence="10 11">Belongs to the TonB-dependent receptor family.</text>
</comment>
<evidence type="ECO:0000256" key="5">
    <source>
        <dbReference type="ARBA" id="ARBA00022692"/>
    </source>
</evidence>
<keyword evidence="4" id="KW-0410">Iron transport</keyword>
<protein>
    <submittedName>
        <fullName evidence="13">SusC/RagA family TonB-linked outer membrane protein</fullName>
    </submittedName>
</protein>
<evidence type="ECO:0000313" key="13">
    <source>
        <dbReference type="EMBL" id="MFD2919249.1"/>
    </source>
</evidence>
<dbReference type="Proteomes" id="UP001597511">
    <property type="component" value="Unassembled WGS sequence"/>
</dbReference>
<organism evidence="13 14">
    <name type="scientific">Terrimonas rubra</name>
    <dbReference type="NCBI Taxonomy" id="1035890"/>
    <lineage>
        <taxon>Bacteria</taxon>
        <taxon>Pseudomonadati</taxon>
        <taxon>Bacteroidota</taxon>
        <taxon>Chitinophagia</taxon>
        <taxon>Chitinophagales</taxon>
        <taxon>Chitinophagaceae</taxon>
        <taxon>Terrimonas</taxon>
    </lineage>
</organism>
<dbReference type="InterPro" id="IPR023996">
    <property type="entry name" value="TonB-dep_OMP_SusC/RagA"/>
</dbReference>
<dbReference type="InterPro" id="IPR037066">
    <property type="entry name" value="Plug_dom_sf"/>
</dbReference>
<evidence type="ECO:0000256" key="3">
    <source>
        <dbReference type="ARBA" id="ARBA00022452"/>
    </source>
</evidence>
<accession>A0ABW6A1S6</accession>
<dbReference type="RefSeq" id="WP_386096250.1">
    <property type="nucleotide sequence ID" value="NZ_JBHUOZ010000001.1"/>
</dbReference>
<evidence type="ECO:0000256" key="8">
    <source>
        <dbReference type="ARBA" id="ARBA00023136"/>
    </source>
</evidence>
<evidence type="ECO:0000256" key="7">
    <source>
        <dbReference type="ARBA" id="ARBA00023077"/>
    </source>
</evidence>
<keyword evidence="4" id="KW-0406">Ion transport</keyword>
<name>A0ABW6A1S6_9BACT</name>
<dbReference type="SMART" id="SM00965">
    <property type="entry name" value="STN"/>
    <property type="match status" value="1"/>
</dbReference>
<comment type="caution">
    <text evidence="13">The sequence shown here is derived from an EMBL/GenBank/DDBJ whole genome shotgun (WGS) entry which is preliminary data.</text>
</comment>
<keyword evidence="2 10" id="KW-0813">Transport</keyword>
<dbReference type="InterPro" id="IPR023997">
    <property type="entry name" value="TonB-dep_OMP_SusC/RagA_CS"/>
</dbReference>
<dbReference type="SUPFAM" id="SSF49464">
    <property type="entry name" value="Carboxypeptidase regulatory domain-like"/>
    <property type="match status" value="1"/>
</dbReference>
<keyword evidence="9 10" id="KW-0998">Cell outer membrane</keyword>
<evidence type="ECO:0000256" key="10">
    <source>
        <dbReference type="PROSITE-ProRule" id="PRU01360"/>
    </source>
</evidence>